<sequence length="103" mass="11241">MSTKFIAGIIITSAVILAIASVWNDSPVVDEIPHIGAGYSYVVQHSYQFNPEHPPLAKDLAGLVLLPLNLNQSAFSQKYAANWPTDVNGQWNFGRALIFQTGN</sequence>
<protein>
    <submittedName>
        <fullName evidence="1">Uncharacterized protein</fullName>
    </submittedName>
</protein>
<dbReference type="EMBL" id="LCBQ01000005">
    <property type="protein sequence ID" value="KKS13879.1"/>
    <property type="molecule type" value="Genomic_DNA"/>
</dbReference>
<dbReference type="Proteomes" id="UP000034380">
    <property type="component" value="Unassembled WGS sequence"/>
</dbReference>
<feature type="non-terminal residue" evidence="1">
    <location>
        <position position="103"/>
    </location>
</feature>
<proteinExistence type="predicted"/>
<organism evidence="1 2">
    <name type="scientific">Candidatus Yanofskybacteria bacterium GW2011_GWA1_41_6</name>
    <dbReference type="NCBI Taxonomy" id="1619020"/>
    <lineage>
        <taxon>Bacteria</taxon>
        <taxon>Candidatus Yanofskyibacteriota</taxon>
    </lineage>
</organism>
<evidence type="ECO:0000313" key="2">
    <source>
        <dbReference type="Proteomes" id="UP000034380"/>
    </source>
</evidence>
<comment type="caution">
    <text evidence="1">The sequence shown here is derived from an EMBL/GenBank/DDBJ whole genome shotgun (WGS) entry which is preliminary data.</text>
</comment>
<gene>
    <name evidence="1" type="ORF">UU70_C0005G0001</name>
</gene>
<evidence type="ECO:0000313" key="1">
    <source>
        <dbReference type="EMBL" id="KKS13879.1"/>
    </source>
</evidence>
<name>A0A0G0WM87_9BACT</name>
<dbReference type="AlphaFoldDB" id="A0A0G0WM87"/>
<accession>A0A0G0WM87</accession>
<reference evidence="1 2" key="1">
    <citation type="journal article" date="2015" name="Nature">
        <title>rRNA introns, odd ribosomes, and small enigmatic genomes across a large radiation of phyla.</title>
        <authorList>
            <person name="Brown C.T."/>
            <person name="Hug L.A."/>
            <person name="Thomas B.C."/>
            <person name="Sharon I."/>
            <person name="Castelle C.J."/>
            <person name="Singh A."/>
            <person name="Wilkins M.J."/>
            <person name="Williams K.H."/>
            <person name="Banfield J.F."/>
        </authorList>
    </citation>
    <scope>NUCLEOTIDE SEQUENCE [LARGE SCALE GENOMIC DNA]</scope>
</reference>